<dbReference type="PANTHER" id="PTHR45647:SF100">
    <property type="entry name" value="U-BOX DOMAIN-CONTAINING PROTEIN 33"/>
    <property type="match status" value="1"/>
</dbReference>
<name>A0A7J0F1G2_9ERIC</name>
<feature type="coiled-coil region" evidence="12">
    <location>
        <begin position="151"/>
        <end position="234"/>
    </location>
</feature>
<evidence type="ECO:0000256" key="11">
    <source>
        <dbReference type="PROSITE-ProRule" id="PRU10141"/>
    </source>
</evidence>
<keyword evidence="7 11" id="KW-0547">Nucleotide-binding</keyword>
<keyword evidence="12" id="KW-0175">Coiled coil</keyword>
<dbReference type="SMART" id="SM00220">
    <property type="entry name" value="S_TKc"/>
    <property type="match status" value="1"/>
</dbReference>
<dbReference type="Gene3D" id="3.30.200.20">
    <property type="entry name" value="Phosphorylase Kinase, domain 1"/>
    <property type="match status" value="1"/>
</dbReference>
<keyword evidence="5" id="KW-0723">Serine/threonine-protein kinase</keyword>
<dbReference type="AlphaFoldDB" id="A0A7J0F1G2"/>
<dbReference type="PROSITE" id="PS51698">
    <property type="entry name" value="U_BOX"/>
    <property type="match status" value="1"/>
</dbReference>
<protein>
    <recommendedName>
        <fullName evidence="4">RING-type E3 ubiquitin transferase</fullName>
        <ecNumber evidence="4">2.3.2.27</ecNumber>
    </recommendedName>
</protein>
<feature type="compositionally biased region" description="Low complexity" evidence="13">
    <location>
        <begin position="109"/>
        <end position="118"/>
    </location>
</feature>
<dbReference type="EC" id="2.3.2.27" evidence="4"/>
<dbReference type="PROSITE" id="PS00107">
    <property type="entry name" value="PROTEIN_KINASE_ATP"/>
    <property type="match status" value="1"/>
</dbReference>
<evidence type="ECO:0000256" key="4">
    <source>
        <dbReference type="ARBA" id="ARBA00012483"/>
    </source>
</evidence>
<keyword evidence="6" id="KW-0808">Transferase</keyword>
<evidence type="ECO:0000313" key="16">
    <source>
        <dbReference type="EMBL" id="GFY92528.1"/>
    </source>
</evidence>
<dbReference type="Gene3D" id="1.10.510.10">
    <property type="entry name" value="Transferase(Phosphotransferase) domain 1"/>
    <property type="match status" value="1"/>
</dbReference>
<feature type="domain" description="Protein kinase" evidence="14">
    <location>
        <begin position="259"/>
        <end position="536"/>
    </location>
</feature>
<proteinExistence type="predicted"/>
<organism evidence="16 17">
    <name type="scientific">Actinidia rufa</name>
    <dbReference type="NCBI Taxonomy" id="165716"/>
    <lineage>
        <taxon>Eukaryota</taxon>
        <taxon>Viridiplantae</taxon>
        <taxon>Streptophyta</taxon>
        <taxon>Embryophyta</taxon>
        <taxon>Tracheophyta</taxon>
        <taxon>Spermatophyta</taxon>
        <taxon>Magnoliopsida</taxon>
        <taxon>eudicotyledons</taxon>
        <taxon>Gunneridae</taxon>
        <taxon>Pentapetalae</taxon>
        <taxon>asterids</taxon>
        <taxon>Ericales</taxon>
        <taxon>Actinidiaceae</taxon>
        <taxon>Actinidia</taxon>
    </lineage>
</organism>
<dbReference type="GO" id="GO:0005524">
    <property type="term" value="F:ATP binding"/>
    <property type="evidence" value="ECO:0007669"/>
    <property type="project" value="UniProtKB-UniRule"/>
</dbReference>
<dbReference type="SUPFAM" id="SSF56112">
    <property type="entry name" value="Protein kinase-like (PK-like)"/>
    <property type="match status" value="1"/>
</dbReference>
<feature type="domain" description="U-box" evidence="15">
    <location>
        <begin position="545"/>
        <end position="616"/>
    </location>
</feature>
<dbReference type="PROSITE" id="PS50011">
    <property type="entry name" value="PROTEIN_KINASE_DOM"/>
    <property type="match status" value="1"/>
</dbReference>
<evidence type="ECO:0000259" key="14">
    <source>
        <dbReference type="PROSITE" id="PS50011"/>
    </source>
</evidence>
<dbReference type="SUPFAM" id="SSF57850">
    <property type="entry name" value="RING/U-box"/>
    <property type="match status" value="1"/>
</dbReference>
<comment type="pathway">
    <text evidence="3">Protein modification; protein ubiquitination.</text>
</comment>
<dbReference type="InterPro" id="IPR017441">
    <property type="entry name" value="Protein_kinase_ATP_BS"/>
</dbReference>
<dbReference type="InterPro" id="IPR008271">
    <property type="entry name" value="Ser/Thr_kinase_AS"/>
</dbReference>
<dbReference type="GO" id="GO:0061630">
    <property type="term" value="F:ubiquitin protein ligase activity"/>
    <property type="evidence" value="ECO:0007669"/>
    <property type="project" value="UniProtKB-EC"/>
</dbReference>
<evidence type="ECO:0000256" key="12">
    <source>
        <dbReference type="SAM" id="Coils"/>
    </source>
</evidence>
<feature type="region of interest" description="Disordered" evidence="13">
    <location>
        <begin position="80"/>
        <end position="118"/>
    </location>
</feature>
<sequence length="616" mass="68904">MKKAKEIIMDLPYVGMKIESKSTSIPCPHYHNRAKAITSPLEAATYKVIVLSLMFCSSLGQHSSSFINVVSTIWSPLNSRSPSSSSVDMEDAELESSQEHGSEEDHHPSSSLSEGGTSEELYDKLEQAMVETDRRRIAEKDIIDAIRRAQRECFEKAQAKAEEELEKMSQQVNEVSGHLCIAQERISSLEIKVANSNQMIQELEQNMVSAVEQLEKYKNKQDELQLERDDSLKLAEGITNTLMPMDFSVSEIFEATKNFDQSMKIGEGGYGKVYRGILRHTPVAIKMLDPQSLQGPSEFEQEVGFLIKLRHPNIVNLIGACPEENILVYEYLPGGSLEDRLSCVENTLPLSWQTRIRIAAELCVVLIFLQSCKPDSIVHGDLKPGNILLDANYVCKLGDFGMGRVITQNEFSSNDTTLCLRTDPKGTFAYIDPEFAATGELTIKSDVYSFGIILLRLLTGRPAVGLPAEVRNALANKNLAALLDQTAGDWPFVLAEQLTYVAMRCCEMNRRSRPDLASDVWRVLEPMTILCGDPSFTVSPKEHRQIPPYFVCPIVQDIMEDPHIAADGYTYELEALKGWLDSGHDTSPMTNVQLANNILLPNRALRSAIQEWLQHR</sequence>
<evidence type="ECO:0000256" key="7">
    <source>
        <dbReference type="ARBA" id="ARBA00022741"/>
    </source>
</evidence>
<keyword evidence="17" id="KW-1185">Reference proteome</keyword>
<evidence type="ECO:0000256" key="2">
    <source>
        <dbReference type="ARBA" id="ARBA00003861"/>
    </source>
</evidence>
<evidence type="ECO:0000256" key="9">
    <source>
        <dbReference type="ARBA" id="ARBA00022786"/>
    </source>
</evidence>
<dbReference type="Pfam" id="PF04564">
    <property type="entry name" value="U-box"/>
    <property type="match status" value="1"/>
</dbReference>
<accession>A0A7J0F1G2</accession>
<feature type="compositionally biased region" description="Basic and acidic residues" evidence="13">
    <location>
        <begin position="97"/>
        <end position="108"/>
    </location>
</feature>
<dbReference type="InterPro" id="IPR001245">
    <property type="entry name" value="Ser-Thr/Tyr_kinase_cat_dom"/>
</dbReference>
<dbReference type="InterPro" id="IPR013083">
    <property type="entry name" value="Znf_RING/FYVE/PHD"/>
</dbReference>
<dbReference type="InterPro" id="IPR051348">
    <property type="entry name" value="U-box_ubiquitin_ligases"/>
</dbReference>
<dbReference type="Pfam" id="PF07714">
    <property type="entry name" value="PK_Tyr_Ser-Thr"/>
    <property type="match status" value="1"/>
</dbReference>
<comment type="catalytic activity">
    <reaction evidence="1">
        <text>S-ubiquitinyl-[E2 ubiquitin-conjugating enzyme]-L-cysteine + [acceptor protein]-L-lysine = [E2 ubiquitin-conjugating enzyme]-L-cysteine + N(6)-ubiquitinyl-[acceptor protein]-L-lysine.</text>
        <dbReference type="EC" id="2.3.2.27"/>
    </reaction>
</comment>
<evidence type="ECO:0000256" key="5">
    <source>
        <dbReference type="ARBA" id="ARBA00022527"/>
    </source>
</evidence>
<dbReference type="FunFam" id="3.30.200.20:FF:000162">
    <property type="entry name" value="Adenine nucleotide alpha hydrolase-like domain kinase"/>
    <property type="match status" value="1"/>
</dbReference>
<dbReference type="OrthoDB" id="4062651at2759"/>
<keyword evidence="9" id="KW-0833">Ubl conjugation pathway</keyword>
<evidence type="ECO:0000256" key="10">
    <source>
        <dbReference type="ARBA" id="ARBA00022840"/>
    </source>
</evidence>
<dbReference type="InterPro" id="IPR011009">
    <property type="entry name" value="Kinase-like_dom_sf"/>
</dbReference>
<dbReference type="InterPro" id="IPR000719">
    <property type="entry name" value="Prot_kinase_dom"/>
</dbReference>
<dbReference type="EMBL" id="BJWL01000008">
    <property type="protein sequence ID" value="GFY92528.1"/>
    <property type="molecule type" value="Genomic_DNA"/>
</dbReference>
<dbReference type="GO" id="GO:0016567">
    <property type="term" value="P:protein ubiquitination"/>
    <property type="evidence" value="ECO:0007669"/>
    <property type="project" value="UniProtKB-UniPathway"/>
</dbReference>
<evidence type="ECO:0000313" key="17">
    <source>
        <dbReference type="Proteomes" id="UP000585474"/>
    </source>
</evidence>
<dbReference type="PROSITE" id="PS00108">
    <property type="entry name" value="PROTEIN_KINASE_ST"/>
    <property type="match status" value="1"/>
</dbReference>
<evidence type="ECO:0000256" key="8">
    <source>
        <dbReference type="ARBA" id="ARBA00022777"/>
    </source>
</evidence>
<comment type="function">
    <text evidence="2">Functions as an E3 ubiquitin ligase.</text>
</comment>
<evidence type="ECO:0000256" key="1">
    <source>
        <dbReference type="ARBA" id="ARBA00000900"/>
    </source>
</evidence>
<evidence type="ECO:0000256" key="13">
    <source>
        <dbReference type="SAM" id="MobiDB-lite"/>
    </source>
</evidence>
<dbReference type="CDD" id="cd16655">
    <property type="entry name" value="RING-Ubox_WDSUB1-like"/>
    <property type="match status" value="1"/>
</dbReference>
<dbReference type="Gene3D" id="3.30.40.10">
    <property type="entry name" value="Zinc/RING finger domain, C3HC4 (zinc finger)"/>
    <property type="match status" value="1"/>
</dbReference>
<dbReference type="SMART" id="SM00504">
    <property type="entry name" value="Ubox"/>
    <property type="match status" value="1"/>
</dbReference>
<dbReference type="GO" id="GO:0004674">
    <property type="term" value="F:protein serine/threonine kinase activity"/>
    <property type="evidence" value="ECO:0007669"/>
    <property type="project" value="UniProtKB-KW"/>
</dbReference>
<dbReference type="UniPathway" id="UPA00143"/>
<dbReference type="InterPro" id="IPR003613">
    <property type="entry name" value="Ubox_domain"/>
</dbReference>
<reference evidence="16 17" key="1">
    <citation type="submission" date="2019-07" db="EMBL/GenBank/DDBJ databases">
        <title>De Novo Assembly of kiwifruit Actinidia rufa.</title>
        <authorList>
            <person name="Sugita-Konishi S."/>
            <person name="Sato K."/>
            <person name="Mori E."/>
            <person name="Abe Y."/>
            <person name="Kisaki G."/>
            <person name="Hamano K."/>
            <person name="Suezawa K."/>
            <person name="Otani M."/>
            <person name="Fukuda T."/>
            <person name="Manabe T."/>
            <person name="Gomi K."/>
            <person name="Tabuchi M."/>
            <person name="Akimitsu K."/>
            <person name="Kataoka I."/>
        </authorList>
    </citation>
    <scope>NUCLEOTIDE SEQUENCE [LARGE SCALE GENOMIC DNA]</scope>
    <source>
        <strain evidence="17">cv. Fuchu</strain>
    </source>
</reference>
<keyword evidence="10 11" id="KW-0067">ATP-binding</keyword>
<keyword evidence="8 16" id="KW-0418">Kinase</keyword>
<evidence type="ECO:0000256" key="3">
    <source>
        <dbReference type="ARBA" id="ARBA00004906"/>
    </source>
</evidence>
<dbReference type="Proteomes" id="UP000585474">
    <property type="component" value="Unassembled WGS sequence"/>
</dbReference>
<dbReference type="PANTHER" id="PTHR45647">
    <property type="entry name" value="OS02G0152300 PROTEIN"/>
    <property type="match status" value="1"/>
</dbReference>
<gene>
    <name evidence="16" type="ORF">Acr_08g0009240</name>
</gene>
<comment type="caution">
    <text evidence="16">The sequence shown here is derived from an EMBL/GenBank/DDBJ whole genome shotgun (WGS) entry which is preliminary data.</text>
</comment>
<feature type="binding site" evidence="11">
    <location>
        <position position="286"/>
    </location>
    <ligand>
        <name>ATP</name>
        <dbReference type="ChEBI" id="CHEBI:30616"/>
    </ligand>
</feature>
<evidence type="ECO:0000256" key="6">
    <source>
        <dbReference type="ARBA" id="ARBA00022679"/>
    </source>
</evidence>
<evidence type="ECO:0000259" key="15">
    <source>
        <dbReference type="PROSITE" id="PS51698"/>
    </source>
</evidence>